<evidence type="ECO:0000313" key="3">
    <source>
        <dbReference type="Proteomes" id="UP000543224"/>
    </source>
</evidence>
<comment type="caution">
    <text evidence="2">The sequence shown here is derived from an EMBL/GenBank/DDBJ whole genome shotgun (WGS) entry which is preliminary data.</text>
</comment>
<evidence type="ECO:0000313" key="2">
    <source>
        <dbReference type="EMBL" id="GFP28190.1"/>
    </source>
</evidence>
<evidence type="ECO:0000313" key="4">
    <source>
        <dbReference type="Proteomes" id="UP000591948"/>
    </source>
</evidence>
<organism evidence="2 4">
    <name type="scientific">Candidatus Hakubella thermalkaliphila</name>
    <dbReference type="NCBI Taxonomy" id="2754717"/>
    <lineage>
        <taxon>Bacteria</taxon>
        <taxon>Bacillati</taxon>
        <taxon>Actinomycetota</taxon>
        <taxon>Actinomycetota incertae sedis</taxon>
        <taxon>Candidatus Hakubellales</taxon>
        <taxon>Candidatus Hakubellaceae</taxon>
        <taxon>Candidatus Hakubella</taxon>
    </lineage>
</organism>
<reference evidence="3 4" key="1">
    <citation type="journal article" date="2020" name="Front. Microbiol.">
        <title>Single-cell genomics of novel Actinobacteria with the Wood-Ljungdahl pathway discovered in a serpentinizing system.</title>
        <authorList>
            <person name="Merino N."/>
            <person name="Kawai M."/>
            <person name="Boyd E.S."/>
            <person name="Colman D.R."/>
            <person name="McGlynn S.E."/>
            <person name="Nealson K.H."/>
            <person name="Kurokawa K."/>
            <person name="Hongoh Y."/>
        </authorList>
    </citation>
    <scope>NUCLEOTIDE SEQUENCE [LARGE SCALE GENOMIC DNA]</scope>
    <source>
        <strain evidence="1 3">S25</strain>
        <strain evidence="2 4">S33</strain>
    </source>
</reference>
<name>A0A6V8P825_9ACTN</name>
<protein>
    <submittedName>
        <fullName evidence="2">Uncharacterized protein</fullName>
    </submittedName>
</protein>
<dbReference type="RefSeq" id="WP_176233684.1">
    <property type="nucleotide sequence ID" value="NZ_BLRY01000136.1"/>
</dbReference>
<sequence>MKDTPAEMARRFQAMLMARTGEERLKMGCSMHESARRLVLASVLAKNPRATSSELRQALFLRFYRNDFDSQTTTKILQFLEDSCSISKGVI</sequence>
<proteinExistence type="predicted"/>
<dbReference type="AlphaFoldDB" id="A0A6V8P825"/>
<dbReference type="EMBL" id="BLRX01000017">
    <property type="protein sequence ID" value="GFP24829.1"/>
    <property type="molecule type" value="Genomic_DNA"/>
</dbReference>
<dbReference type="Proteomes" id="UP000543224">
    <property type="component" value="Unassembled WGS sequence"/>
</dbReference>
<accession>A0A6V8P825</accession>
<evidence type="ECO:0000313" key="1">
    <source>
        <dbReference type="EMBL" id="GFP24829.1"/>
    </source>
</evidence>
<keyword evidence="4" id="KW-1185">Reference proteome</keyword>
<dbReference type="EMBL" id="BLRY01000136">
    <property type="protein sequence ID" value="GFP28190.1"/>
    <property type="molecule type" value="Genomic_DNA"/>
</dbReference>
<gene>
    <name evidence="1" type="ORF">HKBW3S25_00267</name>
    <name evidence="2" type="ORF">HKBW3S33_01607</name>
</gene>
<dbReference type="Proteomes" id="UP000591948">
    <property type="component" value="Unassembled WGS sequence"/>
</dbReference>